<protein>
    <submittedName>
        <fullName evidence="1">Uncharacterized protein</fullName>
    </submittedName>
</protein>
<accession>A0ABW9ZKX0</accession>
<dbReference type="EMBL" id="JAABLP010000003">
    <property type="protein sequence ID" value="NBN65034.1"/>
    <property type="molecule type" value="Genomic_DNA"/>
</dbReference>
<dbReference type="RefSeq" id="WP_161676954.1">
    <property type="nucleotide sequence ID" value="NZ_JAABLP010000003.1"/>
</dbReference>
<evidence type="ECO:0000313" key="1">
    <source>
        <dbReference type="EMBL" id="NBN65034.1"/>
    </source>
</evidence>
<reference evidence="1 2" key="1">
    <citation type="submission" date="2020-01" db="EMBL/GenBank/DDBJ databases">
        <authorList>
            <person name="Peng S.Y."/>
            <person name="Li J."/>
            <person name="Wang M."/>
            <person name="Wang L."/>
            <person name="Wang C.Q."/>
            <person name="Wang J.R."/>
        </authorList>
    </citation>
    <scope>NUCLEOTIDE SEQUENCE [LARGE SCALE GENOMIC DNA]</scope>
    <source>
        <strain evidence="1 2">XCT-34</strain>
    </source>
</reference>
<sequence>MDCNEIIKQLEVEWDLDGFFHRLRAGDFDAARSLTVLELLRSIKTDETQLFPRRLVSLLWYLPSFLDWQADRVAERDGDMDAYRHFSVQAFNALEEILGTP</sequence>
<name>A0ABW9ZKX0_9HYPH</name>
<organism evidence="1 2">
    <name type="scientific">Pannonibacter tanglangensis</name>
    <dbReference type="NCBI Taxonomy" id="2750084"/>
    <lineage>
        <taxon>Bacteria</taxon>
        <taxon>Pseudomonadati</taxon>
        <taxon>Pseudomonadota</taxon>
        <taxon>Alphaproteobacteria</taxon>
        <taxon>Hyphomicrobiales</taxon>
        <taxon>Stappiaceae</taxon>
        <taxon>Pannonibacter</taxon>
    </lineage>
</organism>
<comment type="caution">
    <text evidence="1">The sequence shown here is derived from an EMBL/GenBank/DDBJ whole genome shotgun (WGS) entry which is preliminary data.</text>
</comment>
<gene>
    <name evidence="1" type="ORF">GWI71_15180</name>
</gene>
<dbReference type="Proteomes" id="UP000541347">
    <property type="component" value="Unassembled WGS sequence"/>
</dbReference>
<keyword evidence="2" id="KW-1185">Reference proteome</keyword>
<evidence type="ECO:0000313" key="2">
    <source>
        <dbReference type="Proteomes" id="UP000541347"/>
    </source>
</evidence>
<proteinExistence type="predicted"/>